<dbReference type="GO" id="GO:0008408">
    <property type="term" value="F:3'-5' exonuclease activity"/>
    <property type="evidence" value="ECO:0007669"/>
    <property type="project" value="InterPro"/>
</dbReference>
<dbReference type="EMBL" id="FNXF01000008">
    <property type="protein sequence ID" value="SEH95536.1"/>
    <property type="molecule type" value="Genomic_DNA"/>
</dbReference>
<dbReference type="SUPFAM" id="SSF52540">
    <property type="entry name" value="P-loop containing nucleoside triphosphate hydrolases"/>
    <property type="match status" value="1"/>
</dbReference>
<dbReference type="InterPro" id="IPR050238">
    <property type="entry name" value="DNA_Rep/Repair_Clamp_Loader"/>
</dbReference>
<dbReference type="PANTHER" id="PTHR11669">
    <property type="entry name" value="REPLICATION FACTOR C / DNA POLYMERASE III GAMMA-TAU SUBUNIT"/>
    <property type="match status" value="1"/>
</dbReference>
<evidence type="ECO:0000256" key="2">
    <source>
        <dbReference type="ARBA" id="ARBA00022932"/>
    </source>
</evidence>
<evidence type="ECO:0000313" key="5">
    <source>
        <dbReference type="Proteomes" id="UP000199371"/>
    </source>
</evidence>
<dbReference type="RefSeq" id="WP_092793571.1">
    <property type="nucleotide sequence ID" value="NZ_FNXF01000008.1"/>
</dbReference>
<dbReference type="Proteomes" id="UP000199371">
    <property type="component" value="Unassembled WGS sequence"/>
</dbReference>
<evidence type="ECO:0000256" key="3">
    <source>
        <dbReference type="ARBA" id="ARBA00049244"/>
    </source>
</evidence>
<proteinExistence type="predicted"/>
<dbReference type="GO" id="GO:0003887">
    <property type="term" value="F:DNA-directed DNA polymerase activity"/>
    <property type="evidence" value="ECO:0007669"/>
    <property type="project" value="UniProtKB-KW"/>
</dbReference>
<organism evidence="4 5">
    <name type="scientific">Rheinheimera pacifica</name>
    <dbReference type="NCBI Taxonomy" id="173990"/>
    <lineage>
        <taxon>Bacteria</taxon>
        <taxon>Pseudomonadati</taxon>
        <taxon>Pseudomonadota</taxon>
        <taxon>Gammaproteobacteria</taxon>
        <taxon>Chromatiales</taxon>
        <taxon>Chromatiaceae</taxon>
        <taxon>Rheinheimera</taxon>
    </lineage>
</organism>
<dbReference type="PANTHER" id="PTHR11669:SF8">
    <property type="entry name" value="DNA POLYMERASE III SUBUNIT DELTA"/>
    <property type="match status" value="1"/>
</dbReference>
<keyword evidence="2" id="KW-0808">Transferase</keyword>
<name>A0A1H6MD09_9GAMM</name>
<dbReference type="InterPro" id="IPR027417">
    <property type="entry name" value="P-loop_NTPase"/>
</dbReference>
<dbReference type="Pfam" id="PF13177">
    <property type="entry name" value="DNA_pol3_delta2"/>
    <property type="match status" value="1"/>
</dbReference>
<sequence length="299" mass="32986">MQLQPWLIPYQQQLTTLLQNNQLAHGLLISGPAGIGKSVLANWLAASLLCTEQLKPCGKCKSCLLRLAGSHSDLLIIDSSGSSIGVDSVRQLSQFMYGRAQQQLNKVVLLADAEKLTEAAANALLKTLEEPPQNSFLLLQTRASNTLAATLLSRCQHWALAAEFSAATLHWLTQHSNRAVPEFLLTYCAGGPLKALSMLESGEADQLQLTLHNLNQFLADKLTLQDIVKQLDGVSELRQLLGWFLTQQLLPAMTGQDPQRILAIHQLYSRWCRDEMQILGQNKVLALSAFLTELKRLQG</sequence>
<accession>A0A1H6MD09</accession>
<dbReference type="Gene3D" id="3.40.50.300">
    <property type="entry name" value="P-loop containing nucleotide triphosphate hydrolases"/>
    <property type="match status" value="1"/>
</dbReference>
<evidence type="ECO:0000256" key="1">
    <source>
        <dbReference type="ARBA" id="ARBA00012417"/>
    </source>
</evidence>
<dbReference type="STRING" id="173990.SAMN05660691_02413"/>
<comment type="catalytic activity">
    <reaction evidence="3">
        <text>DNA(n) + a 2'-deoxyribonucleoside 5'-triphosphate = DNA(n+1) + diphosphate</text>
        <dbReference type="Rhea" id="RHEA:22508"/>
        <dbReference type="Rhea" id="RHEA-COMP:17339"/>
        <dbReference type="Rhea" id="RHEA-COMP:17340"/>
        <dbReference type="ChEBI" id="CHEBI:33019"/>
        <dbReference type="ChEBI" id="CHEBI:61560"/>
        <dbReference type="ChEBI" id="CHEBI:173112"/>
        <dbReference type="EC" id="2.7.7.7"/>
    </reaction>
</comment>
<dbReference type="EC" id="2.7.7.7" evidence="1"/>
<keyword evidence="2" id="KW-0239">DNA-directed DNA polymerase</keyword>
<evidence type="ECO:0000313" key="4">
    <source>
        <dbReference type="EMBL" id="SEH95536.1"/>
    </source>
</evidence>
<keyword evidence="5" id="KW-1185">Reference proteome</keyword>
<dbReference type="NCBIfam" id="TIGR00678">
    <property type="entry name" value="holB"/>
    <property type="match status" value="1"/>
</dbReference>
<dbReference type="GO" id="GO:0006261">
    <property type="term" value="P:DNA-templated DNA replication"/>
    <property type="evidence" value="ECO:0007669"/>
    <property type="project" value="TreeGrafter"/>
</dbReference>
<reference evidence="5" key="1">
    <citation type="submission" date="2016-10" db="EMBL/GenBank/DDBJ databases">
        <authorList>
            <person name="Varghese N."/>
            <person name="Submissions S."/>
        </authorList>
    </citation>
    <scope>NUCLEOTIDE SEQUENCE [LARGE SCALE GENOMIC DNA]</scope>
    <source>
        <strain evidence="5">DSM 17616</strain>
    </source>
</reference>
<protein>
    <recommendedName>
        <fullName evidence="1">DNA-directed DNA polymerase</fullName>
        <ecNumber evidence="1">2.7.7.7</ecNumber>
    </recommendedName>
</protein>
<gene>
    <name evidence="4" type="ORF">SAMN05660691_02413</name>
</gene>
<dbReference type="OrthoDB" id="9811073at2"/>
<keyword evidence="2" id="KW-0548">Nucleotidyltransferase</keyword>
<dbReference type="AlphaFoldDB" id="A0A1H6MD09"/>
<dbReference type="InterPro" id="IPR004622">
    <property type="entry name" value="DNA_pol_HolB"/>
</dbReference>